<dbReference type="EMBL" id="VEVO01000010">
    <property type="protein sequence ID" value="KAF0035883.1"/>
    <property type="molecule type" value="Genomic_DNA"/>
</dbReference>
<reference evidence="2 3" key="1">
    <citation type="submission" date="2019-06" db="EMBL/GenBank/DDBJ databases">
        <title>Draft genomes of female and male turbot (Scophthalmus maximus).</title>
        <authorList>
            <person name="Xu H."/>
            <person name="Xu X.-W."/>
            <person name="Shao C."/>
            <person name="Chen S."/>
        </authorList>
    </citation>
    <scope>NUCLEOTIDE SEQUENCE [LARGE SCALE GENOMIC DNA]</scope>
    <source>
        <strain evidence="2">Ysfricsl-2016a</strain>
        <tissue evidence="2">Blood</tissue>
    </source>
</reference>
<evidence type="ECO:0000256" key="1">
    <source>
        <dbReference type="SAM" id="MobiDB-lite"/>
    </source>
</evidence>
<feature type="compositionally biased region" description="Polar residues" evidence="1">
    <location>
        <begin position="43"/>
        <end position="54"/>
    </location>
</feature>
<sequence length="81" mass="8750">MDATHQGAMRRDADSVPAVFNTFTGEQGQVASTERRRVPGLTVSAQKWKSQSAGARSHWKEKKSNPLGSESTDTNCAGVED</sequence>
<dbReference type="Proteomes" id="UP000438429">
    <property type="component" value="Unassembled WGS sequence"/>
</dbReference>
<feature type="region of interest" description="Disordered" evidence="1">
    <location>
        <begin position="27"/>
        <end position="81"/>
    </location>
</feature>
<organism evidence="2 3">
    <name type="scientific">Scophthalmus maximus</name>
    <name type="common">Turbot</name>
    <name type="synonym">Psetta maxima</name>
    <dbReference type="NCBI Taxonomy" id="52904"/>
    <lineage>
        <taxon>Eukaryota</taxon>
        <taxon>Metazoa</taxon>
        <taxon>Chordata</taxon>
        <taxon>Craniata</taxon>
        <taxon>Vertebrata</taxon>
        <taxon>Euteleostomi</taxon>
        <taxon>Actinopterygii</taxon>
        <taxon>Neopterygii</taxon>
        <taxon>Teleostei</taxon>
        <taxon>Neoteleostei</taxon>
        <taxon>Acanthomorphata</taxon>
        <taxon>Carangaria</taxon>
        <taxon>Pleuronectiformes</taxon>
        <taxon>Pleuronectoidei</taxon>
        <taxon>Scophthalmidae</taxon>
        <taxon>Scophthalmus</taxon>
    </lineage>
</organism>
<feature type="compositionally biased region" description="Polar residues" evidence="1">
    <location>
        <begin position="66"/>
        <end position="75"/>
    </location>
</feature>
<dbReference type="AlphaFoldDB" id="A0A6A4SPI8"/>
<comment type="caution">
    <text evidence="2">The sequence shown here is derived from an EMBL/GenBank/DDBJ whole genome shotgun (WGS) entry which is preliminary data.</text>
</comment>
<evidence type="ECO:0000313" key="3">
    <source>
        <dbReference type="Proteomes" id="UP000438429"/>
    </source>
</evidence>
<name>A0A6A4SPI8_SCOMX</name>
<evidence type="ECO:0000313" key="2">
    <source>
        <dbReference type="EMBL" id="KAF0035883.1"/>
    </source>
</evidence>
<protein>
    <submittedName>
        <fullName evidence="2">Uncharacterized protein</fullName>
    </submittedName>
</protein>
<gene>
    <name evidence="2" type="ORF">F2P81_011195</name>
</gene>
<proteinExistence type="predicted"/>
<accession>A0A6A4SPI8</accession>